<feature type="transmembrane region" description="Helical" evidence="1">
    <location>
        <begin position="34"/>
        <end position="54"/>
    </location>
</feature>
<keyword evidence="4" id="KW-1185">Reference proteome</keyword>
<reference evidence="3 4" key="1">
    <citation type="journal article" date="2015" name="Genome Biol.">
        <title>Comparative genomics of Steinernema reveals deeply conserved gene regulatory networks.</title>
        <authorList>
            <person name="Dillman A.R."/>
            <person name="Macchietto M."/>
            <person name="Porter C.F."/>
            <person name="Rogers A."/>
            <person name="Williams B."/>
            <person name="Antoshechkin I."/>
            <person name="Lee M.M."/>
            <person name="Goodwin Z."/>
            <person name="Lu X."/>
            <person name="Lewis E.E."/>
            <person name="Goodrich-Blair H."/>
            <person name="Stock S.P."/>
            <person name="Adams B.J."/>
            <person name="Sternberg P.W."/>
            <person name="Mortazavi A."/>
        </authorList>
    </citation>
    <scope>NUCLEOTIDE SEQUENCE [LARGE SCALE GENOMIC DNA]</scope>
    <source>
        <strain evidence="3 4">ALL</strain>
    </source>
</reference>
<feature type="transmembrane region" description="Helical" evidence="1">
    <location>
        <begin position="284"/>
        <end position="306"/>
    </location>
</feature>
<dbReference type="PANTHER" id="PTHR11161">
    <property type="entry name" value="O-ACYLTRANSFERASE"/>
    <property type="match status" value="1"/>
</dbReference>
<keyword evidence="1" id="KW-1133">Transmembrane helix</keyword>
<evidence type="ECO:0000313" key="4">
    <source>
        <dbReference type="Proteomes" id="UP000298663"/>
    </source>
</evidence>
<evidence type="ECO:0000313" key="3">
    <source>
        <dbReference type="EMBL" id="TKR73700.1"/>
    </source>
</evidence>
<dbReference type="EMBL" id="AZBU02000006">
    <property type="protein sequence ID" value="TKR73700.1"/>
    <property type="molecule type" value="Genomic_DNA"/>
</dbReference>
<dbReference type="InterPro" id="IPR002656">
    <property type="entry name" value="Acyl_transf_3_dom"/>
</dbReference>
<feature type="transmembrane region" description="Helical" evidence="1">
    <location>
        <begin position="350"/>
        <end position="374"/>
    </location>
</feature>
<feature type="transmembrane region" description="Helical" evidence="1">
    <location>
        <begin position="251"/>
        <end position="272"/>
    </location>
</feature>
<evidence type="ECO:0000259" key="2">
    <source>
        <dbReference type="Pfam" id="PF01757"/>
    </source>
</evidence>
<feature type="transmembrane region" description="Helical" evidence="1">
    <location>
        <begin position="160"/>
        <end position="179"/>
    </location>
</feature>
<feature type="domain" description="Acyltransferase 3" evidence="2">
    <location>
        <begin position="27"/>
        <end position="368"/>
    </location>
</feature>
<organism evidence="3 4">
    <name type="scientific">Steinernema carpocapsae</name>
    <name type="common">Entomopathogenic nematode</name>
    <dbReference type="NCBI Taxonomy" id="34508"/>
    <lineage>
        <taxon>Eukaryota</taxon>
        <taxon>Metazoa</taxon>
        <taxon>Ecdysozoa</taxon>
        <taxon>Nematoda</taxon>
        <taxon>Chromadorea</taxon>
        <taxon>Rhabditida</taxon>
        <taxon>Tylenchina</taxon>
        <taxon>Panagrolaimomorpha</taxon>
        <taxon>Strongyloidoidea</taxon>
        <taxon>Steinernematidae</taxon>
        <taxon>Steinernema</taxon>
    </lineage>
</organism>
<reference evidence="3 4" key="2">
    <citation type="journal article" date="2019" name="G3 (Bethesda)">
        <title>Hybrid Assembly of the Genome of the Entomopathogenic Nematode Steinernema carpocapsae Identifies the X-Chromosome.</title>
        <authorList>
            <person name="Serra L."/>
            <person name="Macchietto M."/>
            <person name="Macias-Munoz A."/>
            <person name="McGill C.J."/>
            <person name="Rodriguez I.M."/>
            <person name="Rodriguez B."/>
            <person name="Murad R."/>
            <person name="Mortazavi A."/>
        </authorList>
    </citation>
    <scope>NUCLEOTIDE SEQUENCE [LARGE SCALE GENOMIC DNA]</scope>
    <source>
        <strain evidence="3 4">ALL</strain>
    </source>
</reference>
<dbReference type="OrthoDB" id="118951at2759"/>
<dbReference type="AlphaFoldDB" id="A0A4U5MV68"/>
<dbReference type="Pfam" id="PF01757">
    <property type="entry name" value="Acyl_transf_3"/>
    <property type="match status" value="1"/>
</dbReference>
<dbReference type="Proteomes" id="UP000298663">
    <property type="component" value="Unassembled WGS sequence"/>
</dbReference>
<feature type="transmembrane region" description="Helical" evidence="1">
    <location>
        <begin position="318"/>
        <end position="338"/>
    </location>
</feature>
<dbReference type="InterPro" id="IPR052728">
    <property type="entry name" value="O2_lipid_transport_reg"/>
</dbReference>
<proteinExistence type="predicted"/>
<sequence>MRTLPIIELLNNDSFQDAVHSHLIFGPLFGNSSLGVEIFLVLSGLLAARSWIHAESERQGKSFPRQLVSFLVKRVFRLFPSVAFFIWLAQSPLTKIYLPRFWNTMVSSCGWKGIASHLTFTNNWQSAPTCLGYLWYLGLDMQMYAVAPILLFALAAKPKLGAQVLVALIVISSGLRAIWCRRYNICNQSDVDIPFISYPNQTDANLTAIYKGLWDIYSRPCTKSGPFFIGLLTGFVSTSVKLSIPAPLRKVLNMASILGCLFGIFGILPEYWYPDAGNTLYNTIYTAIFRSLFAACISWQILYLVNWRSLPDSKIVSIMAKLTFQAYLLHMPMVYLFNHSRYLQSAEGPWPVLVLLPVLAALSYAAATVLFLFVEAPIARITTKFHLWLVQQIDSATECAVRQKKGNLCSGFRQRVKRIILSADALNVKNSLHLTFSRRIPKNESLRQVRYDVPIALFSNSCTGKRLNY</sequence>
<feature type="transmembrane region" description="Helical" evidence="1">
    <location>
        <begin position="133"/>
        <end position="153"/>
    </location>
</feature>
<name>A0A4U5MV68_STECR</name>
<dbReference type="GO" id="GO:0016747">
    <property type="term" value="F:acyltransferase activity, transferring groups other than amino-acyl groups"/>
    <property type="evidence" value="ECO:0007669"/>
    <property type="project" value="InterPro"/>
</dbReference>
<evidence type="ECO:0000256" key="1">
    <source>
        <dbReference type="SAM" id="Phobius"/>
    </source>
</evidence>
<keyword evidence="1" id="KW-0472">Membrane</keyword>
<accession>A0A4U5MV68</accession>
<keyword evidence="1" id="KW-0812">Transmembrane</keyword>
<protein>
    <recommendedName>
        <fullName evidence="2">Acyltransferase 3 domain-containing protein</fullName>
    </recommendedName>
</protein>
<comment type="caution">
    <text evidence="3">The sequence shown here is derived from an EMBL/GenBank/DDBJ whole genome shotgun (WGS) entry which is preliminary data.</text>
</comment>
<gene>
    <name evidence="3" type="ORF">L596_020980</name>
</gene>
<dbReference type="PANTHER" id="PTHR11161:SF12">
    <property type="entry name" value="ACYLTRANSFERASE 3 DOMAIN-CONTAINING PROTEIN-RELATED"/>
    <property type="match status" value="1"/>
</dbReference>